<evidence type="ECO:0000259" key="7">
    <source>
        <dbReference type="PROSITE" id="PS50883"/>
    </source>
</evidence>
<dbReference type="KEGG" id="ahg:AHOG_21305"/>
<keyword evidence="2 5" id="KW-0547">Nucleotide-binding</keyword>
<proteinExistence type="inferred from homology"/>
<dbReference type="InterPro" id="IPR035434">
    <property type="entry name" value="GCL_bact_plant"/>
</dbReference>
<dbReference type="SUPFAM" id="SSF55931">
    <property type="entry name" value="Glutamine synthetase/guanido kinase"/>
    <property type="match status" value="1"/>
</dbReference>
<feature type="region of interest" description="Disordered" evidence="6">
    <location>
        <begin position="25"/>
        <end position="62"/>
    </location>
</feature>
<evidence type="ECO:0000256" key="2">
    <source>
        <dbReference type="ARBA" id="ARBA00022741"/>
    </source>
</evidence>
<dbReference type="InterPro" id="IPR014746">
    <property type="entry name" value="Gln_synth/guanido_kin_cat_dom"/>
</dbReference>
<keyword evidence="9" id="KW-1185">Reference proteome</keyword>
<dbReference type="PROSITE" id="PS50883">
    <property type="entry name" value="EAL"/>
    <property type="match status" value="1"/>
</dbReference>
<dbReference type="Pfam" id="PF04107">
    <property type="entry name" value="GCS2"/>
    <property type="match status" value="1"/>
</dbReference>
<comment type="similarity">
    <text evidence="5">Belongs to the glutamate--cysteine ligase type 2 family. EgtA subfamily.</text>
</comment>
<gene>
    <name evidence="8" type="primary">gshA2</name>
    <name evidence="8" type="ORF">AHOG_21305</name>
</gene>
<evidence type="ECO:0000313" key="8">
    <source>
        <dbReference type="EMBL" id="ASO21877.1"/>
    </source>
</evidence>
<protein>
    <recommendedName>
        <fullName evidence="5">Glutamate--cysteine ligase</fullName>
        <ecNumber evidence="5">6.3.2.2</ecNumber>
    </recommendedName>
</protein>
<dbReference type="PANTHER" id="PTHR34378">
    <property type="entry name" value="GLUTAMATE--CYSTEINE LIGASE, CHLOROPLASTIC"/>
    <property type="match status" value="1"/>
</dbReference>
<comment type="function">
    <text evidence="5">Catalyzes the synthesis of gamma-glutamylcysteine (gamma-GC).</text>
</comment>
<name>A0A221W940_9PSEU</name>
<dbReference type="GO" id="GO:0006750">
    <property type="term" value="P:glutathione biosynthetic process"/>
    <property type="evidence" value="ECO:0007669"/>
    <property type="project" value="UniProtKB-UniRule"/>
</dbReference>
<dbReference type="GO" id="GO:0005524">
    <property type="term" value="F:ATP binding"/>
    <property type="evidence" value="ECO:0007669"/>
    <property type="project" value="UniProtKB-UniRule"/>
</dbReference>
<dbReference type="InterPro" id="IPR006336">
    <property type="entry name" value="GCS2"/>
</dbReference>
<dbReference type="PANTHER" id="PTHR34378:SF1">
    <property type="entry name" value="GLUTAMATE--CYSTEINE LIGASE, CHLOROPLASTIC"/>
    <property type="match status" value="1"/>
</dbReference>
<keyword evidence="3 5" id="KW-0067">ATP-binding</keyword>
<reference evidence="8 9" key="1">
    <citation type="submission" date="2017-07" db="EMBL/GenBank/DDBJ databases">
        <title>Complete genome sequence of Actinoalloteichus hoggarensis DSM 45943, type strain of Actinoalloteichus hoggarensis.</title>
        <authorList>
            <person name="Ruckert C."/>
            <person name="Nouioui I."/>
            <person name="Willmese J."/>
            <person name="van Wezel G."/>
            <person name="Klenk H.-P."/>
            <person name="Kalinowski J."/>
            <person name="Zotchev S.B."/>
        </authorList>
    </citation>
    <scope>NUCLEOTIDE SEQUENCE [LARGE SCALE GENOMIC DNA]</scope>
    <source>
        <strain evidence="8 9">DSM 45943</strain>
    </source>
</reference>
<dbReference type="PIRSF" id="PIRSF017901">
    <property type="entry name" value="GCL"/>
    <property type="match status" value="1"/>
</dbReference>
<dbReference type="Proteomes" id="UP000204221">
    <property type="component" value="Chromosome"/>
</dbReference>
<organism evidence="8 9">
    <name type="scientific">Actinoalloteichus hoggarensis</name>
    <dbReference type="NCBI Taxonomy" id="1470176"/>
    <lineage>
        <taxon>Bacteria</taxon>
        <taxon>Bacillati</taxon>
        <taxon>Actinomycetota</taxon>
        <taxon>Actinomycetes</taxon>
        <taxon>Pseudonocardiales</taxon>
        <taxon>Pseudonocardiaceae</taxon>
        <taxon>Actinoalloteichus</taxon>
    </lineage>
</organism>
<keyword evidence="1 5" id="KW-0436">Ligase</keyword>
<dbReference type="InterPro" id="IPR001633">
    <property type="entry name" value="EAL_dom"/>
</dbReference>
<dbReference type="GO" id="GO:0004357">
    <property type="term" value="F:glutamate-cysteine ligase activity"/>
    <property type="evidence" value="ECO:0007669"/>
    <property type="project" value="UniProtKB-UniRule"/>
</dbReference>
<comment type="catalytic activity">
    <reaction evidence="4 5">
        <text>L-cysteine + L-glutamate + ATP = gamma-L-glutamyl-L-cysteine + ADP + phosphate + H(+)</text>
        <dbReference type="Rhea" id="RHEA:13285"/>
        <dbReference type="ChEBI" id="CHEBI:15378"/>
        <dbReference type="ChEBI" id="CHEBI:29985"/>
        <dbReference type="ChEBI" id="CHEBI:30616"/>
        <dbReference type="ChEBI" id="CHEBI:35235"/>
        <dbReference type="ChEBI" id="CHEBI:43474"/>
        <dbReference type="ChEBI" id="CHEBI:58173"/>
        <dbReference type="ChEBI" id="CHEBI:456216"/>
        <dbReference type="EC" id="6.3.2.2"/>
    </reaction>
</comment>
<evidence type="ECO:0000256" key="4">
    <source>
        <dbReference type="ARBA" id="ARBA00048819"/>
    </source>
</evidence>
<evidence type="ECO:0000256" key="5">
    <source>
        <dbReference type="PIRNR" id="PIRNR017901"/>
    </source>
</evidence>
<accession>A0A221W940</accession>
<feature type="domain" description="EAL" evidence="7">
    <location>
        <begin position="438"/>
        <end position="496"/>
    </location>
</feature>
<dbReference type="EMBL" id="CP022521">
    <property type="protein sequence ID" value="ASO21877.1"/>
    <property type="molecule type" value="Genomic_DNA"/>
</dbReference>
<evidence type="ECO:0000256" key="6">
    <source>
        <dbReference type="SAM" id="MobiDB-lite"/>
    </source>
</evidence>
<dbReference type="EC" id="6.3.2.2" evidence="5"/>
<evidence type="ECO:0000313" key="9">
    <source>
        <dbReference type="Proteomes" id="UP000204221"/>
    </source>
</evidence>
<evidence type="ECO:0000256" key="3">
    <source>
        <dbReference type="ARBA" id="ARBA00022840"/>
    </source>
</evidence>
<dbReference type="AlphaFoldDB" id="A0A221W940"/>
<dbReference type="Gene3D" id="3.30.590.20">
    <property type="match status" value="1"/>
</dbReference>
<evidence type="ECO:0000256" key="1">
    <source>
        <dbReference type="ARBA" id="ARBA00022598"/>
    </source>
</evidence>
<sequence length="496" mass="53880">MLPDRRGPGVVRTVAFRASQQQALPVSLGAHDGDRSAEANEGEAMSVSTSEPLTETDLRSPFLRPPDAAERIGVEIEIAVVDPATGRAVPYLGEYGMERLLAVLLAEIGGEPIRDRGHLTGLRPAAGFSLTLEHGGALEYSSAPGDDLATVVGRMRESLAWVAEIAARLGMALMPGGNLPFDLVHQITRVPKARGDRMAEYFDSLGEAGRLGPTVMTTALSTQATLDYLDEDDLRAKIRMQAAASPVIAALSVNSPLAGGAPSGVLSHRGRCWQRTDPTRCGLLPPALREDMRIQDFVDWAADLPMMYHRIAEDDYRRGPDRPFRELLAAGFADGTLPDLADWRAHLSQIWTDVRLRETLELRAADGPCWPHSPAIPALWVGLSYHPPSRDAAWRLLKSYRPADLRAASEQSIRHGLAARIGGDSVREQAAELLRLAREGLEARVRAGVERPEVVAYLDPLVAVAESGRTFAEETLARWHGDLAGDPARYVAAHRI</sequence>